<proteinExistence type="predicted"/>
<name>A0A9Q3EBR3_9BASI</name>
<dbReference type="Proteomes" id="UP000765509">
    <property type="component" value="Unassembled WGS sequence"/>
</dbReference>
<evidence type="ECO:0000313" key="1">
    <source>
        <dbReference type="EMBL" id="MBW0515998.1"/>
    </source>
</evidence>
<protein>
    <submittedName>
        <fullName evidence="1">Uncharacterized protein</fullName>
    </submittedName>
</protein>
<dbReference type="OrthoDB" id="3250324at2759"/>
<sequence length="131" mass="14623">MLAQYNLKTNIISIITDKAYINSRMANEIQAITNLFCAKTQAIGFMAHTIQLASLEGISELSQPTQELPVGTERLNRTKAISSLNNQPDGYNLNYNSIILGSTFLSSYLHQSPQKRKSFSTTVKLIHDDED</sequence>
<gene>
    <name evidence="1" type="ORF">O181_055713</name>
</gene>
<dbReference type="AlphaFoldDB" id="A0A9Q3EBR3"/>
<evidence type="ECO:0000313" key="2">
    <source>
        <dbReference type="Proteomes" id="UP000765509"/>
    </source>
</evidence>
<comment type="caution">
    <text evidence="1">The sequence shown here is derived from an EMBL/GenBank/DDBJ whole genome shotgun (WGS) entry which is preliminary data.</text>
</comment>
<reference evidence="1" key="1">
    <citation type="submission" date="2021-03" db="EMBL/GenBank/DDBJ databases">
        <title>Draft genome sequence of rust myrtle Austropuccinia psidii MF-1, a brazilian biotype.</title>
        <authorList>
            <person name="Quecine M.C."/>
            <person name="Pachon D.M.R."/>
            <person name="Bonatelli M.L."/>
            <person name="Correr F.H."/>
            <person name="Franceschini L.M."/>
            <person name="Leite T.F."/>
            <person name="Margarido G.R.A."/>
            <person name="Almeida C.A."/>
            <person name="Ferrarezi J.A."/>
            <person name="Labate C.A."/>
        </authorList>
    </citation>
    <scope>NUCLEOTIDE SEQUENCE</scope>
    <source>
        <strain evidence="1">MF-1</strain>
    </source>
</reference>
<dbReference type="EMBL" id="AVOT02024986">
    <property type="protein sequence ID" value="MBW0515998.1"/>
    <property type="molecule type" value="Genomic_DNA"/>
</dbReference>
<accession>A0A9Q3EBR3</accession>
<keyword evidence="2" id="KW-1185">Reference proteome</keyword>
<organism evidence="1 2">
    <name type="scientific">Austropuccinia psidii MF-1</name>
    <dbReference type="NCBI Taxonomy" id="1389203"/>
    <lineage>
        <taxon>Eukaryota</taxon>
        <taxon>Fungi</taxon>
        <taxon>Dikarya</taxon>
        <taxon>Basidiomycota</taxon>
        <taxon>Pucciniomycotina</taxon>
        <taxon>Pucciniomycetes</taxon>
        <taxon>Pucciniales</taxon>
        <taxon>Sphaerophragmiaceae</taxon>
        <taxon>Austropuccinia</taxon>
    </lineage>
</organism>